<evidence type="ECO:0000259" key="12">
    <source>
        <dbReference type="Pfam" id="PF21605"/>
    </source>
</evidence>
<evidence type="ECO:0000256" key="6">
    <source>
        <dbReference type="ARBA" id="ARBA00023136"/>
    </source>
</evidence>
<dbReference type="InterPro" id="IPR048648">
    <property type="entry name" value="CRLF2-like_D2"/>
</dbReference>
<feature type="compositionally biased region" description="Basic and acidic residues" evidence="10">
    <location>
        <begin position="226"/>
        <end position="237"/>
    </location>
</feature>
<evidence type="ECO:0000256" key="10">
    <source>
        <dbReference type="SAM" id="MobiDB-lite"/>
    </source>
</evidence>
<proteinExistence type="inferred from homology"/>
<keyword evidence="4" id="KW-0732">Signal</keyword>
<organism evidence="14 15">
    <name type="scientific">Galeopterus variegatus</name>
    <name type="common">Malayan flying lemur</name>
    <name type="synonym">Cynocephalus variegatus</name>
    <dbReference type="NCBI Taxonomy" id="482537"/>
    <lineage>
        <taxon>Eukaryota</taxon>
        <taxon>Metazoa</taxon>
        <taxon>Chordata</taxon>
        <taxon>Craniata</taxon>
        <taxon>Vertebrata</taxon>
        <taxon>Euteleostomi</taxon>
        <taxon>Mammalia</taxon>
        <taxon>Eutheria</taxon>
        <taxon>Euarchontoglires</taxon>
        <taxon>Dermoptera</taxon>
        <taxon>Cynocephalidae</taxon>
        <taxon>Galeopterus</taxon>
    </lineage>
</organism>
<dbReference type="InterPro" id="IPR053856">
    <property type="entry name" value="TSLPR_D1"/>
</dbReference>
<accession>A0ABM0QDB3</accession>
<sequence length="387" mass="43697">MTVFMGCCMVQGVAGEPSLSSTLGKLKTRRTAKTEGDLPEQGEALQLQIVCFNFETVQVTWNASEYPGTNLTFLYKFSGDEAYDQCPNYTLQRGHTAGCLLEAKDQILYFSISNRTHPLLTRSQWVSDYLKPSSPKDVKFLWHQEAVTVTCSDLSYDGLLYEVQHRSTFDPEWQSKEERTCNVTIEGLDAEKCYCFRARVKATESSYGSDTQPSDWSEVTHWQSGEPRDSCQDNQEPPKPKFPKFILISSLVALLTVSLLFSCLWKLWRMKKRLIPSVPDPKFTFPGLFENHQGNFQEWIKDTQNVAHFSKMEGAERDCGFEELLVVQPTKTRPSASQMVAPLCLQTGEEEASGGSLLLPRRSLQGSDMVSLGGFTFVVNDNAYMML</sequence>
<evidence type="ECO:0000256" key="5">
    <source>
        <dbReference type="ARBA" id="ARBA00022989"/>
    </source>
</evidence>
<evidence type="ECO:0000256" key="2">
    <source>
        <dbReference type="ARBA" id="ARBA00008159"/>
    </source>
</evidence>
<keyword evidence="9" id="KW-0325">Glycoprotein</keyword>
<feature type="transmembrane region" description="Helical" evidence="11">
    <location>
        <begin position="245"/>
        <end position="265"/>
    </location>
</feature>
<dbReference type="GeneID" id="103586795"/>
<evidence type="ECO:0000256" key="9">
    <source>
        <dbReference type="ARBA" id="ARBA00023180"/>
    </source>
</evidence>
<evidence type="ECO:0000256" key="7">
    <source>
        <dbReference type="ARBA" id="ARBA00023157"/>
    </source>
</evidence>
<keyword evidence="8" id="KW-0675">Receptor</keyword>
<gene>
    <name evidence="15" type="primary">CRLF2</name>
</gene>
<evidence type="ECO:0000313" key="15">
    <source>
        <dbReference type="RefSeq" id="XP_008566354.1"/>
    </source>
</evidence>
<protein>
    <submittedName>
        <fullName evidence="15">Cytokine receptor-like factor 2</fullName>
    </submittedName>
</protein>
<keyword evidence="14" id="KW-1185">Reference proteome</keyword>
<evidence type="ECO:0000259" key="13">
    <source>
        <dbReference type="Pfam" id="PF22012"/>
    </source>
</evidence>
<evidence type="ECO:0000313" key="14">
    <source>
        <dbReference type="Proteomes" id="UP000694923"/>
    </source>
</evidence>
<comment type="similarity">
    <text evidence="2">Belongs to the type I cytokine receptor family. Type 5 subfamily.</text>
</comment>
<name>A0ABM0QDB3_GALVR</name>
<evidence type="ECO:0000256" key="8">
    <source>
        <dbReference type="ARBA" id="ARBA00023170"/>
    </source>
</evidence>
<feature type="region of interest" description="Disordered" evidence="10">
    <location>
        <begin position="206"/>
        <end position="237"/>
    </location>
</feature>
<dbReference type="InterPro" id="IPR036116">
    <property type="entry name" value="FN3_sf"/>
</dbReference>
<feature type="compositionally biased region" description="Polar residues" evidence="10">
    <location>
        <begin position="206"/>
        <end position="223"/>
    </location>
</feature>
<keyword evidence="7" id="KW-1015">Disulfide bond</keyword>
<dbReference type="InterPro" id="IPR003961">
    <property type="entry name" value="FN3_dom"/>
</dbReference>
<dbReference type="PANTHER" id="PTHR23037">
    <property type="entry name" value="CYTOKINE RECEPTOR"/>
    <property type="match status" value="1"/>
</dbReference>
<keyword evidence="6 11" id="KW-0472">Membrane</keyword>
<evidence type="ECO:0000256" key="1">
    <source>
        <dbReference type="ARBA" id="ARBA00004479"/>
    </source>
</evidence>
<dbReference type="PANTHER" id="PTHR23037:SF35">
    <property type="entry name" value="FIBRONECTIN TYPE-III DOMAIN-CONTAINING PROTEIN"/>
    <property type="match status" value="1"/>
</dbReference>
<dbReference type="Proteomes" id="UP000694923">
    <property type="component" value="Unplaced"/>
</dbReference>
<dbReference type="CDD" id="cd00063">
    <property type="entry name" value="FN3"/>
    <property type="match status" value="1"/>
</dbReference>
<feature type="domain" description="Cytokine receptor-like factor 2-like" evidence="13">
    <location>
        <begin position="47"/>
        <end position="122"/>
    </location>
</feature>
<comment type="subcellular location">
    <subcellularLocation>
        <location evidence="1">Membrane</location>
        <topology evidence="1">Single-pass type I membrane protein</topology>
    </subcellularLocation>
</comment>
<dbReference type="RefSeq" id="XP_008566354.1">
    <property type="nucleotide sequence ID" value="XM_008568132.1"/>
</dbReference>
<keyword evidence="5 11" id="KW-1133">Transmembrane helix</keyword>
<keyword evidence="3 11" id="KW-0812">Transmembrane</keyword>
<evidence type="ECO:0000256" key="4">
    <source>
        <dbReference type="ARBA" id="ARBA00022729"/>
    </source>
</evidence>
<evidence type="ECO:0000256" key="11">
    <source>
        <dbReference type="SAM" id="Phobius"/>
    </source>
</evidence>
<reference evidence="15" key="1">
    <citation type="submission" date="2025-08" db="UniProtKB">
        <authorList>
            <consortium name="RefSeq"/>
        </authorList>
    </citation>
    <scope>IDENTIFICATION</scope>
</reference>
<dbReference type="InterPro" id="IPR013783">
    <property type="entry name" value="Ig-like_fold"/>
</dbReference>
<dbReference type="Gene3D" id="2.60.40.10">
    <property type="entry name" value="Immunoglobulins"/>
    <property type="match status" value="2"/>
</dbReference>
<dbReference type="Pfam" id="PF22012">
    <property type="entry name" value="TSLPR_D1"/>
    <property type="match status" value="1"/>
</dbReference>
<dbReference type="SUPFAM" id="SSF49265">
    <property type="entry name" value="Fibronectin type III"/>
    <property type="match status" value="2"/>
</dbReference>
<feature type="domain" description="Cytokine receptor-like factor 2-like D2" evidence="12">
    <location>
        <begin position="132"/>
        <end position="225"/>
    </location>
</feature>
<evidence type="ECO:0000256" key="3">
    <source>
        <dbReference type="ARBA" id="ARBA00022692"/>
    </source>
</evidence>
<dbReference type="Pfam" id="PF21605">
    <property type="entry name" value="CRLF2-like_D2"/>
    <property type="match status" value="1"/>
</dbReference>